<keyword evidence="3" id="KW-1185">Reference proteome</keyword>
<dbReference type="EMBL" id="CAJVCH010533242">
    <property type="protein sequence ID" value="CAG7824548.1"/>
    <property type="molecule type" value="Genomic_DNA"/>
</dbReference>
<proteinExistence type="predicted"/>
<keyword evidence="1" id="KW-0472">Membrane</keyword>
<gene>
    <name evidence="2" type="ORF">AFUS01_LOCUS34699</name>
</gene>
<evidence type="ECO:0000313" key="3">
    <source>
        <dbReference type="Proteomes" id="UP000708208"/>
    </source>
</evidence>
<accession>A0A8J2PKJ6</accession>
<reference evidence="2" key="1">
    <citation type="submission" date="2021-06" db="EMBL/GenBank/DDBJ databases">
        <authorList>
            <person name="Hodson N. C."/>
            <person name="Mongue J. A."/>
            <person name="Jaron S. K."/>
        </authorList>
    </citation>
    <scope>NUCLEOTIDE SEQUENCE</scope>
</reference>
<sequence>MNSTMKNNYVATNKSNPTGFYPRKKMWEAFKLDLENAVTGIKMERKDYSKPKYMQNQYTMTIALWGFMSLPVMIPYRLGIVRFTETDLKGFVHLWGIIAYMLGAEEEFIFCKDVWNGWEECKDYLREIFRVYLLPQMLELDFEGQIMIESLIEGLHKM</sequence>
<comment type="caution">
    <text evidence="2">The sequence shown here is derived from an EMBL/GenBank/DDBJ whole genome shotgun (WGS) entry which is preliminary data.</text>
</comment>
<dbReference type="PANTHER" id="PTHR37159">
    <property type="entry name" value="GH11867P"/>
    <property type="match status" value="1"/>
</dbReference>
<evidence type="ECO:0000256" key="1">
    <source>
        <dbReference type="SAM" id="Phobius"/>
    </source>
</evidence>
<feature type="transmembrane region" description="Helical" evidence="1">
    <location>
        <begin position="58"/>
        <end position="76"/>
    </location>
</feature>
<dbReference type="PANTHER" id="PTHR37159:SF1">
    <property type="entry name" value="GH11867P"/>
    <property type="match status" value="1"/>
</dbReference>
<keyword evidence="1" id="KW-0812">Transmembrane</keyword>
<name>A0A8J2PKJ6_9HEXA</name>
<dbReference type="AlphaFoldDB" id="A0A8J2PKJ6"/>
<dbReference type="OrthoDB" id="6361347at2759"/>
<protein>
    <recommendedName>
        <fullName evidence="4">ER-bound oxygenase mpaB/mpaB'/Rubber oxygenase catalytic domain-containing protein</fullName>
    </recommendedName>
</protein>
<dbReference type="Proteomes" id="UP000708208">
    <property type="component" value="Unassembled WGS sequence"/>
</dbReference>
<feature type="non-terminal residue" evidence="2">
    <location>
        <position position="1"/>
    </location>
</feature>
<evidence type="ECO:0008006" key="4">
    <source>
        <dbReference type="Google" id="ProtNLM"/>
    </source>
</evidence>
<evidence type="ECO:0000313" key="2">
    <source>
        <dbReference type="EMBL" id="CAG7824548.1"/>
    </source>
</evidence>
<organism evidence="2 3">
    <name type="scientific">Allacma fusca</name>
    <dbReference type="NCBI Taxonomy" id="39272"/>
    <lineage>
        <taxon>Eukaryota</taxon>
        <taxon>Metazoa</taxon>
        <taxon>Ecdysozoa</taxon>
        <taxon>Arthropoda</taxon>
        <taxon>Hexapoda</taxon>
        <taxon>Collembola</taxon>
        <taxon>Symphypleona</taxon>
        <taxon>Sminthuridae</taxon>
        <taxon>Allacma</taxon>
    </lineage>
</organism>
<keyword evidence="1" id="KW-1133">Transmembrane helix</keyword>